<sequence>MKLDFANHHLKKLRPWIVENAVEFEWRYFKERFEAKLVTVDATSQWLEAALDKYPDKPPANVYNSALIDMLIDGELVCNPANQQLIPETFRMDLSRLSSYHNEFQDLSIMATLLMLFKQVCGKAVVGHLTSVVDATLWTLLNHAETTMAHVATQLAADAGKLRARDMTAAEVAALNRLVDSTLTFDHPLFMLLQKRVTAELAFYLDSSGKLSADDSLARHGLLDIKEELSELGRKIKVLTDHNRSTYRQLYDAIIEDWRITKKAASANAGAPPSAA</sequence>
<dbReference type="PANTHER" id="PTHR12832:SF11">
    <property type="entry name" value="LD23868P"/>
    <property type="match status" value="1"/>
</dbReference>
<dbReference type="InterPro" id="IPR008862">
    <property type="entry name" value="Tcp11"/>
</dbReference>
<keyword evidence="3" id="KW-1185">Reference proteome</keyword>
<dbReference type="OrthoDB" id="276323at2759"/>
<dbReference type="Proteomes" id="UP000193411">
    <property type="component" value="Unassembled WGS sequence"/>
</dbReference>
<dbReference type="EMBL" id="MCFL01000024">
    <property type="protein sequence ID" value="ORZ35082.1"/>
    <property type="molecule type" value="Genomic_DNA"/>
</dbReference>
<evidence type="ECO:0000313" key="3">
    <source>
        <dbReference type="Proteomes" id="UP000193411"/>
    </source>
</evidence>
<dbReference type="GO" id="GO:0010737">
    <property type="term" value="P:protein kinase A signaling"/>
    <property type="evidence" value="ECO:0007669"/>
    <property type="project" value="TreeGrafter"/>
</dbReference>
<protein>
    <submittedName>
        <fullName evidence="2">T-complex 11</fullName>
    </submittedName>
</protein>
<evidence type="ECO:0000256" key="1">
    <source>
        <dbReference type="ARBA" id="ARBA00010954"/>
    </source>
</evidence>
<comment type="caution">
    <text evidence="2">The sequence shown here is derived from an EMBL/GenBank/DDBJ whole genome shotgun (WGS) entry which is preliminary data.</text>
</comment>
<evidence type="ECO:0000313" key="2">
    <source>
        <dbReference type="EMBL" id="ORZ35082.1"/>
    </source>
</evidence>
<reference evidence="2 3" key="1">
    <citation type="submission" date="2016-07" db="EMBL/GenBank/DDBJ databases">
        <title>Pervasive Adenine N6-methylation of Active Genes in Fungi.</title>
        <authorList>
            <consortium name="DOE Joint Genome Institute"/>
            <person name="Mondo S.J."/>
            <person name="Dannebaum R.O."/>
            <person name="Kuo R.C."/>
            <person name="Labutti K."/>
            <person name="Haridas S."/>
            <person name="Kuo A."/>
            <person name="Salamov A."/>
            <person name="Ahrendt S.R."/>
            <person name="Lipzen A."/>
            <person name="Sullivan W."/>
            <person name="Andreopoulos W.B."/>
            <person name="Clum A."/>
            <person name="Lindquist E."/>
            <person name="Daum C."/>
            <person name="Ramamoorthy G.K."/>
            <person name="Gryganskyi A."/>
            <person name="Culley D."/>
            <person name="Magnuson J.K."/>
            <person name="James T.Y."/>
            <person name="O'Malley M.A."/>
            <person name="Stajich J.E."/>
            <person name="Spatafora J.W."/>
            <person name="Visel A."/>
            <person name="Grigoriev I.V."/>
        </authorList>
    </citation>
    <scope>NUCLEOTIDE SEQUENCE [LARGE SCALE GENOMIC DNA]</scope>
    <source>
        <strain evidence="2 3">PL171</strain>
    </source>
</reference>
<comment type="similarity">
    <text evidence="1">Belongs to the TCP11 family.</text>
</comment>
<proteinExistence type="inferred from homology"/>
<gene>
    <name evidence="2" type="ORF">BCR44DRAFT_158877</name>
</gene>
<accession>A0A1Y2HPP6</accession>
<name>A0A1Y2HPP6_9FUNG</name>
<organism evidence="2 3">
    <name type="scientific">Catenaria anguillulae PL171</name>
    <dbReference type="NCBI Taxonomy" id="765915"/>
    <lineage>
        <taxon>Eukaryota</taxon>
        <taxon>Fungi</taxon>
        <taxon>Fungi incertae sedis</taxon>
        <taxon>Blastocladiomycota</taxon>
        <taxon>Blastocladiomycetes</taxon>
        <taxon>Blastocladiales</taxon>
        <taxon>Catenariaceae</taxon>
        <taxon>Catenaria</taxon>
    </lineage>
</organism>
<dbReference type="PANTHER" id="PTHR12832">
    <property type="entry name" value="TESTIS-SPECIFIC PROTEIN PBS13 T-COMPLEX 11"/>
    <property type="match status" value="1"/>
</dbReference>
<dbReference type="AlphaFoldDB" id="A0A1Y2HPP6"/>
<dbReference type="Pfam" id="PF05794">
    <property type="entry name" value="Tcp11"/>
    <property type="match status" value="1"/>
</dbReference>